<evidence type="ECO:0000256" key="1">
    <source>
        <dbReference type="SAM" id="SignalP"/>
    </source>
</evidence>
<keyword evidence="1" id="KW-0732">Signal</keyword>
<reference evidence="2" key="1">
    <citation type="thesis" date="2020" institute="ProQuest LLC" country="789 East Eisenhower Parkway, Ann Arbor, MI, USA">
        <title>Comparative Genomics and Chromosome Evolution.</title>
        <authorList>
            <person name="Mudd A.B."/>
        </authorList>
    </citation>
    <scope>NUCLEOTIDE SEQUENCE</scope>
    <source>
        <strain evidence="2">HN-11 Male</strain>
        <tissue evidence="2">Kidney and liver</tissue>
    </source>
</reference>
<comment type="caution">
    <text evidence="2">The sequence shown here is derived from an EMBL/GenBank/DDBJ whole genome shotgun (WGS) entry which is preliminary data.</text>
</comment>
<feature type="signal peptide" evidence="1">
    <location>
        <begin position="1"/>
        <end position="20"/>
    </location>
</feature>
<name>A0A8J6FEN8_ELECQ</name>
<protein>
    <submittedName>
        <fullName evidence="2">Uncharacterized protein</fullName>
    </submittedName>
</protein>
<dbReference type="Proteomes" id="UP000770717">
    <property type="component" value="Unassembled WGS sequence"/>
</dbReference>
<dbReference type="EMBL" id="WNTK01000004">
    <property type="protein sequence ID" value="KAG9485635.1"/>
    <property type="molecule type" value="Genomic_DNA"/>
</dbReference>
<proteinExistence type="predicted"/>
<evidence type="ECO:0000313" key="3">
    <source>
        <dbReference type="Proteomes" id="UP000770717"/>
    </source>
</evidence>
<dbReference type="AlphaFoldDB" id="A0A8J6FEN8"/>
<accession>A0A8J6FEN8</accession>
<organism evidence="2 3">
    <name type="scientific">Eleutherodactylus coqui</name>
    <name type="common">Puerto Rican coqui</name>
    <dbReference type="NCBI Taxonomy" id="57060"/>
    <lineage>
        <taxon>Eukaryota</taxon>
        <taxon>Metazoa</taxon>
        <taxon>Chordata</taxon>
        <taxon>Craniata</taxon>
        <taxon>Vertebrata</taxon>
        <taxon>Euteleostomi</taxon>
        <taxon>Amphibia</taxon>
        <taxon>Batrachia</taxon>
        <taxon>Anura</taxon>
        <taxon>Neobatrachia</taxon>
        <taxon>Hyloidea</taxon>
        <taxon>Eleutherodactylidae</taxon>
        <taxon>Eleutherodactylinae</taxon>
        <taxon>Eleutherodactylus</taxon>
        <taxon>Eleutherodactylus</taxon>
    </lineage>
</organism>
<gene>
    <name evidence="2" type="ORF">GDO78_008625</name>
</gene>
<sequence>MGTSLYILWLFTLNLYLTSGYEGSGYSPLEDDEDAAYARSRYRYGGECFAYTAC</sequence>
<evidence type="ECO:0000313" key="2">
    <source>
        <dbReference type="EMBL" id="KAG9485635.1"/>
    </source>
</evidence>
<feature type="chain" id="PRO_5035310919" evidence="1">
    <location>
        <begin position="21"/>
        <end position="54"/>
    </location>
</feature>
<keyword evidence="3" id="KW-1185">Reference proteome</keyword>